<evidence type="ECO:0000256" key="2">
    <source>
        <dbReference type="SAM" id="MobiDB-lite"/>
    </source>
</evidence>
<evidence type="ECO:0000256" key="1">
    <source>
        <dbReference type="ARBA" id="ARBA00022801"/>
    </source>
</evidence>
<protein>
    <submittedName>
        <fullName evidence="4">NUDIX domain-containing protein</fullName>
    </submittedName>
</protein>
<evidence type="ECO:0000313" key="5">
    <source>
        <dbReference type="Proteomes" id="UP000298412"/>
    </source>
</evidence>
<dbReference type="InterPro" id="IPR051325">
    <property type="entry name" value="Nudix_hydrolase_domain"/>
</dbReference>
<organism evidence="4 5">
    <name type="scientific">Cryobacterium algoritolerans</name>
    <dbReference type="NCBI Taxonomy" id="1259184"/>
    <lineage>
        <taxon>Bacteria</taxon>
        <taxon>Bacillati</taxon>
        <taxon>Actinomycetota</taxon>
        <taxon>Actinomycetes</taxon>
        <taxon>Micrococcales</taxon>
        <taxon>Microbacteriaceae</taxon>
        <taxon>Cryobacterium</taxon>
    </lineage>
</organism>
<dbReference type="Gene3D" id="3.90.79.10">
    <property type="entry name" value="Nucleoside Triphosphate Pyrophosphohydrolase"/>
    <property type="match status" value="1"/>
</dbReference>
<accession>A0A4R8WUQ7</accession>
<dbReference type="OrthoDB" id="954553at2"/>
<reference evidence="4 5" key="1">
    <citation type="submission" date="2019-03" db="EMBL/GenBank/DDBJ databases">
        <title>Genomics of glacier-inhabiting Cryobacterium strains.</title>
        <authorList>
            <person name="Liu Q."/>
            <person name="Xin Y.-H."/>
        </authorList>
    </citation>
    <scope>NUCLEOTIDE SEQUENCE [LARGE SCALE GENOMIC DNA]</scope>
    <source>
        <strain evidence="4 5">MDT1-3</strain>
    </source>
</reference>
<dbReference type="SUPFAM" id="SSF55811">
    <property type="entry name" value="Nudix"/>
    <property type="match status" value="1"/>
</dbReference>
<name>A0A4R8WUQ7_9MICO</name>
<evidence type="ECO:0000313" key="4">
    <source>
        <dbReference type="EMBL" id="TFC17398.1"/>
    </source>
</evidence>
<feature type="domain" description="Nudix hydrolase" evidence="3">
    <location>
        <begin position="1"/>
        <end position="139"/>
    </location>
</feature>
<dbReference type="InterPro" id="IPR000086">
    <property type="entry name" value="NUDIX_hydrolase_dom"/>
</dbReference>
<dbReference type="Proteomes" id="UP000298412">
    <property type="component" value="Unassembled WGS sequence"/>
</dbReference>
<dbReference type="InterPro" id="IPR015797">
    <property type="entry name" value="NUDIX_hydrolase-like_dom_sf"/>
</dbReference>
<comment type="caution">
    <text evidence="4">The sequence shown here is derived from an EMBL/GenBank/DDBJ whole genome shotgun (WGS) entry which is preliminary data.</text>
</comment>
<dbReference type="PANTHER" id="PTHR21340:SF7">
    <property type="entry name" value="NUDIX HYDROLASE DOMAIN-CONTAINING PROTEIN"/>
    <property type="match status" value="1"/>
</dbReference>
<dbReference type="GO" id="GO:0006754">
    <property type="term" value="P:ATP biosynthetic process"/>
    <property type="evidence" value="ECO:0007669"/>
    <property type="project" value="TreeGrafter"/>
</dbReference>
<dbReference type="Pfam" id="PF00293">
    <property type="entry name" value="NUDIX"/>
    <property type="match status" value="1"/>
</dbReference>
<dbReference type="EMBL" id="SOFP01000032">
    <property type="protein sequence ID" value="TFC17398.1"/>
    <property type="molecule type" value="Genomic_DNA"/>
</dbReference>
<dbReference type="RefSeq" id="WP_134566278.1">
    <property type="nucleotide sequence ID" value="NZ_SOFP01000032.1"/>
</dbReference>
<evidence type="ECO:0000259" key="3">
    <source>
        <dbReference type="PROSITE" id="PS51462"/>
    </source>
</evidence>
<feature type="region of interest" description="Disordered" evidence="2">
    <location>
        <begin position="101"/>
        <end position="139"/>
    </location>
</feature>
<keyword evidence="1" id="KW-0378">Hydrolase</keyword>
<dbReference type="PANTHER" id="PTHR21340">
    <property type="entry name" value="DIADENOSINE 5,5-P1,P4-TETRAPHOSPHATE PYROPHOSPHOHYDROLASE MUTT"/>
    <property type="match status" value="1"/>
</dbReference>
<dbReference type="GO" id="GO:0006167">
    <property type="term" value="P:AMP biosynthetic process"/>
    <property type="evidence" value="ECO:0007669"/>
    <property type="project" value="TreeGrafter"/>
</dbReference>
<gene>
    <name evidence="4" type="ORF">E3O19_06390</name>
</gene>
<dbReference type="PROSITE" id="PS00893">
    <property type="entry name" value="NUDIX_BOX"/>
    <property type="match status" value="1"/>
</dbReference>
<dbReference type="GO" id="GO:0004081">
    <property type="term" value="F:bis(5'-nucleosyl)-tetraphosphatase (asymmetrical) activity"/>
    <property type="evidence" value="ECO:0007669"/>
    <property type="project" value="TreeGrafter"/>
</dbReference>
<dbReference type="PROSITE" id="PS51462">
    <property type="entry name" value="NUDIX"/>
    <property type="match status" value="1"/>
</dbReference>
<proteinExistence type="predicted"/>
<dbReference type="AlphaFoldDB" id="A0A4R8WUQ7"/>
<dbReference type="InterPro" id="IPR020084">
    <property type="entry name" value="NUDIX_hydrolase_CS"/>
</dbReference>
<keyword evidence="5" id="KW-1185">Reference proteome</keyword>
<sequence>MPQRSAGILLYRVAADAAPEVWLARRGGPFWARKDSGAWTIPKGEHDKGEDPLETARREFAEEMGVPAPDVPLRGRGTFRQPSGKILTVFAAEADFQPEHQLPGTIALPNPVLPCTPWTRRGRRHDHAGDDQRRPRRRR</sequence>